<dbReference type="SFLD" id="SFLDS00029">
    <property type="entry name" value="Radical_SAM"/>
    <property type="match status" value="1"/>
</dbReference>
<dbReference type="GO" id="GO:0051539">
    <property type="term" value="F:4 iron, 4 sulfur cluster binding"/>
    <property type="evidence" value="ECO:0007669"/>
    <property type="project" value="UniProtKB-KW"/>
</dbReference>
<comment type="cofactor">
    <cofactor evidence="1">
        <name>[4Fe-4S] cluster</name>
        <dbReference type="ChEBI" id="CHEBI:49883"/>
    </cofactor>
</comment>
<organism evidence="14 15">
    <name type="scientific">Faecalibacillus faecis</name>
    <dbReference type="NCBI Taxonomy" id="1982628"/>
    <lineage>
        <taxon>Bacteria</taxon>
        <taxon>Bacillati</taxon>
        <taxon>Bacillota</taxon>
        <taxon>Erysipelotrichia</taxon>
        <taxon>Erysipelotrichales</taxon>
        <taxon>Coprobacillaceae</taxon>
        <taxon>Faecalibacillus</taxon>
    </lineage>
</organism>
<evidence type="ECO:0000256" key="7">
    <source>
        <dbReference type="ARBA" id="ARBA00022723"/>
    </source>
</evidence>
<keyword evidence="8 12" id="KW-0560">Oxidoreductase</keyword>
<evidence type="ECO:0000256" key="8">
    <source>
        <dbReference type="ARBA" id="ARBA00023002"/>
    </source>
</evidence>
<evidence type="ECO:0000256" key="6">
    <source>
        <dbReference type="ARBA" id="ARBA00022691"/>
    </source>
</evidence>
<dbReference type="SFLD" id="SFLDG01063">
    <property type="entry name" value="activating_enzymes__group_1"/>
    <property type="match status" value="1"/>
</dbReference>
<reference evidence="15" key="1">
    <citation type="submission" date="2018-03" db="EMBL/GenBank/DDBJ databases">
        <title>Lachnoclostridium SNUG30370 gen.nov., sp.nov., isolated from human faeces.</title>
        <authorList>
            <person name="Seo B."/>
            <person name="Jeon K."/>
            <person name="Ko G."/>
        </authorList>
    </citation>
    <scope>NUCLEOTIDE SEQUENCE [LARGE SCALE GENOMIC DNA]</scope>
    <source>
        <strain evidence="15">SNUG30370</strain>
    </source>
</reference>
<reference evidence="13" key="3">
    <citation type="submission" date="2021-10" db="EMBL/GenBank/DDBJ databases">
        <title>Collection of gut derived symbiotic bacterial strains cultured from healthy donors.</title>
        <authorList>
            <person name="Lin H."/>
            <person name="Littmann E."/>
            <person name="Kohout C."/>
            <person name="Pamer E.G."/>
        </authorList>
    </citation>
    <scope>NUCLEOTIDE SEQUENCE</scope>
    <source>
        <strain evidence="13">DFI.4.48</strain>
    </source>
</reference>
<dbReference type="InterPro" id="IPR034457">
    <property type="entry name" value="Organic_radical-activating"/>
</dbReference>
<evidence type="ECO:0000256" key="10">
    <source>
        <dbReference type="ARBA" id="ARBA00023014"/>
    </source>
</evidence>
<name>A0A2T3FXC0_9FIRM</name>
<dbReference type="PIRSF" id="PIRSF000368">
    <property type="entry name" value="NrdG"/>
    <property type="match status" value="1"/>
</dbReference>
<dbReference type="Proteomes" id="UP001198439">
    <property type="component" value="Unassembled WGS sequence"/>
</dbReference>
<accession>A0A2T3FXC0</accession>
<comment type="caution">
    <text evidence="14">The sequence shown here is derived from an EMBL/GenBank/DDBJ whole genome shotgun (WGS) entry which is preliminary data.</text>
</comment>
<sequence length="184" mass="21551">MNYAEIKNFDIANGLGVRVSLFVSGCTHHCKNCFNQMTWDFKYGKEFTKEVEDLIIDYLKPEHITGLSLLGGEPMEPSNQRALVSFVRRVKETYPQKDIWCYTGYLFDRELLQESRARCEVTDELLSYIDVLVDGKFVEELKDLSLKFRGSSNQRIIDVPESLKRHEVVLYKDLNVNREFQKHE</sequence>
<keyword evidence="5" id="KW-0004">4Fe-4S</keyword>
<keyword evidence="6" id="KW-0949">S-adenosyl-L-methionine</keyword>
<evidence type="ECO:0000256" key="4">
    <source>
        <dbReference type="ARBA" id="ARBA00014281"/>
    </source>
</evidence>
<dbReference type="PANTHER" id="PTHR30352:SF2">
    <property type="entry name" value="ANAEROBIC RIBONUCLEOSIDE-TRIPHOSPHATE REDUCTASE-ACTIVATING PROTEIN"/>
    <property type="match status" value="1"/>
</dbReference>
<dbReference type="SFLD" id="SFLDF00299">
    <property type="entry name" value="anaerobic_ribonucleoside-triph"/>
    <property type="match status" value="1"/>
</dbReference>
<evidence type="ECO:0000313" key="15">
    <source>
        <dbReference type="Proteomes" id="UP000241201"/>
    </source>
</evidence>
<comment type="catalytic activity">
    <reaction evidence="11">
        <text>glycyl-[protein] + reduced [flavodoxin] + S-adenosyl-L-methionine = glycin-2-yl radical-[protein] + semiquinone [flavodoxin] + 5'-deoxyadenosine + L-methionine + H(+)</text>
        <dbReference type="Rhea" id="RHEA:61976"/>
        <dbReference type="Rhea" id="RHEA-COMP:10622"/>
        <dbReference type="Rhea" id="RHEA-COMP:14480"/>
        <dbReference type="Rhea" id="RHEA-COMP:15993"/>
        <dbReference type="Rhea" id="RHEA-COMP:15994"/>
        <dbReference type="ChEBI" id="CHEBI:15378"/>
        <dbReference type="ChEBI" id="CHEBI:17319"/>
        <dbReference type="ChEBI" id="CHEBI:29947"/>
        <dbReference type="ChEBI" id="CHEBI:32722"/>
        <dbReference type="ChEBI" id="CHEBI:57618"/>
        <dbReference type="ChEBI" id="CHEBI:57844"/>
        <dbReference type="ChEBI" id="CHEBI:59789"/>
        <dbReference type="ChEBI" id="CHEBI:140311"/>
    </reaction>
</comment>
<dbReference type="GO" id="GO:0043365">
    <property type="term" value="F:[formate-C-acetyltransferase]-activating enzyme activity"/>
    <property type="evidence" value="ECO:0007669"/>
    <property type="project" value="InterPro"/>
</dbReference>
<evidence type="ECO:0000256" key="12">
    <source>
        <dbReference type="PIRNR" id="PIRNR000368"/>
    </source>
</evidence>
<dbReference type="InterPro" id="IPR058240">
    <property type="entry name" value="rSAM_sf"/>
</dbReference>
<protein>
    <recommendedName>
        <fullName evidence="4 12">Anaerobic ribonucleoside-triphosphate reductase-activating protein</fullName>
        <ecNumber evidence="12">1.97.1.-</ecNumber>
    </recommendedName>
</protein>
<evidence type="ECO:0000313" key="14">
    <source>
        <dbReference type="EMBL" id="PST39892.1"/>
    </source>
</evidence>
<dbReference type="AlphaFoldDB" id="A0A2T3FXC0"/>
<keyword evidence="10" id="KW-0411">Iron-sulfur</keyword>
<dbReference type="Gene3D" id="3.20.20.70">
    <property type="entry name" value="Aldolase class I"/>
    <property type="match status" value="1"/>
</dbReference>
<dbReference type="PROSITE" id="PS01087">
    <property type="entry name" value="RADICAL_ACTIVATING"/>
    <property type="match status" value="1"/>
</dbReference>
<keyword evidence="15" id="KW-1185">Reference proteome</keyword>
<evidence type="ECO:0000256" key="5">
    <source>
        <dbReference type="ARBA" id="ARBA00022485"/>
    </source>
</evidence>
<reference evidence="14" key="2">
    <citation type="journal article" date="2019" name="Int. J. Syst. Evol. Microbiol.">
        <title>Faecalibacillus intestinalis gen. nov., sp. nov. and Faecalibacillus faecis sp. nov., isolated from human faeces.</title>
        <authorList>
            <person name="Seo B."/>
            <person name="Jeon K."/>
            <person name="Baek I."/>
            <person name="Lee Y.M."/>
            <person name="Baek K."/>
            <person name="Ko G."/>
        </authorList>
    </citation>
    <scope>NUCLEOTIDE SEQUENCE</scope>
    <source>
        <strain evidence="14">SNUG30370</strain>
    </source>
</reference>
<comment type="similarity">
    <text evidence="3 12">Belongs to the organic radical-activating enzymes family.</text>
</comment>
<dbReference type="NCBIfam" id="TIGR02491">
    <property type="entry name" value="NrdG"/>
    <property type="match status" value="1"/>
</dbReference>
<gene>
    <name evidence="14" type="primary">nrdG</name>
    <name evidence="14" type="ORF">C7U55_08535</name>
    <name evidence="13" type="ORF">LJD69_03170</name>
</gene>
<dbReference type="PANTHER" id="PTHR30352">
    <property type="entry name" value="PYRUVATE FORMATE-LYASE-ACTIVATING ENZYME"/>
    <property type="match status" value="1"/>
</dbReference>
<dbReference type="EMBL" id="JAJDKZ010000006">
    <property type="protein sequence ID" value="MCB8609598.1"/>
    <property type="molecule type" value="Genomic_DNA"/>
</dbReference>
<evidence type="ECO:0000256" key="3">
    <source>
        <dbReference type="ARBA" id="ARBA00009777"/>
    </source>
</evidence>
<comment type="function">
    <text evidence="2 12">Activation of anaerobic ribonucleoside-triphosphate reductase under anaerobic conditions by generation of an organic free radical, using S-adenosylmethionine and reduced flavodoxin as cosubstrates to produce 5'-deoxy-adenosine.</text>
</comment>
<dbReference type="CDD" id="cd01335">
    <property type="entry name" value="Radical_SAM"/>
    <property type="match status" value="1"/>
</dbReference>
<evidence type="ECO:0000313" key="13">
    <source>
        <dbReference type="EMBL" id="MCB8609598.1"/>
    </source>
</evidence>
<evidence type="ECO:0000256" key="2">
    <source>
        <dbReference type="ARBA" id="ARBA00003852"/>
    </source>
</evidence>
<dbReference type="InterPro" id="IPR013785">
    <property type="entry name" value="Aldolase_TIM"/>
</dbReference>
<proteinExistence type="inferred from homology"/>
<dbReference type="SUPFAM" id="SSF102114">
    <property type="entry name" value="Radical SAM enzymes"/>
    <property type="match status" value="1"/>
</dbReference>
<evidence type="ECO:0000256" key="11">
    <source>
        <dbReference type="ARBA" id="ARBA00047365"/>
    </source>
</evidence>
<keyword evidence="9" id="KW-0408">Iron</keyword>
<dbReference type="Pfam" id="PF13353">
    <property type="entry name" value="Fer4_12"/>
    <property type="match status" value="1"/>
</dbReference>
<keyword evidence="7" id="KW-0479">Metal-binding</keyword>
<dbReference type="InterPro" id="IPR001989">
    <property type="entry name" value="Radical_activat_CS"/>
</dbReference>
<dbReference type="EMBL" id="PYLP01000010">
    <property type="protein sequence ID" value="PST39892.1"/>
    <property type="molecule type" value="Genomic_DNA"/>
</dbReference>
<dbReference type="InterPro" id="IPR007197">
    <property type="entry name" value="rSAM"/>
</dbReference>
<dbReference type="InterPro" id="IPR012837">
    <property type="entry name" value="NrdG"/>
</dbReference>
<evidence type="ECO:0000256" key="1">
    <source>
        <dbReference type="ARBA" id="ARBA00001966"/>
    </source>
</evidence>
<dbReference type="GO" id="GO:0004748">
    <property type="term" value="F:ribonucleoside-diphosphate reductase activity, thioredoxin disulfide as acceptor"/>
    <property type="evidence" value="ECO:0007669"/>
    <property type="project" value="TreeGrafter"/>
</dbReference>
<dbReference type="SFLD" id="SFLDG01066">
    <property type="entry name" value="organic_radical-activating_enz"/>
    <property type="match status" value="1"/>
</dbReference>
<dbReference type="RefSeq" id="WP_106988208.1">
    <property type="nucleotide sequence ID" value="NZ_DAWBWI010000099.1"/>
</dbReference>
<evidence type="ECO:0000256" key="9">
    <source>
        <dbReference type="ARBA" id="ARBA00023004"/>
    </source>
</evidence>
<dbReference type="GeneID" id="77471134"/>
<dbReference type="GO" id="GO:0046872">
    <property type="term" value="F:metal ion binding"/>
    <property type="evidence" value="ECO:0007669"/>
    <property type="project" value="UniProtKB-KW"/>
</dbReference>
<dbReference type="EC" id="1.97.1.-" evidence="12"/>
<dbReference type="Proteomes" id="UP000241201">
    <property type="component" value="Unassembled WGS sequence"/>
</dbReference>